<dbReference type="PANTHER" id="PTHR31170">
    <property type="entry name" value="BNAC04G53230D PROTEIN"/>
    <property type="match status" value="1"/>
</dbReference>
<dbReference type="PANTHER" id="PTHR31170:SF17">
    <property type="match status" value="1"/>
</dbReference>
<feature type="transmembrane region" description="Helical" evidence="2">
    <location>
        <begin position="907"/>
        <end position="931"/>
    </location>
</feature>
<organism evidence="3 4">
    <name type="scientific">Salix dunnii</name>
    <dbReference type="NCBI Taxonomy" id="1413687"/>
    <lineage>
        <taxon>Eukaryota</taxon>
        <taxon>Viridiplantae</taxon>
        <taxon>Streptophyta</taxon>
        <taxon>Embryophyta</taxon>
        <taxon>Tracheophyta</taxon>
        <taxon>Spermatophyta</taxon>
        <taxon>Magnoliopsida</taxon>
        <taxon>eudicotyledons</taxon>
        <taxon>Gunneridae</taxon>
        <taxon>Pentapetalae</taxon>
        <taxon>rosids</taxon>
        <taxon>fabids</taxon>
        <taxon>Malpighiales</taxon>
        <taxon>Salicaceae</taxon>
        <taxon>Saliceae</taxon>
        <taxon>Salix</taxon>
    </lineage>
</organism>
<protein>
    <submittedName>
        <fullName evidence="3">Uncharacterized protein</fullName>
    </submittedName>
</protein>
<dbReference type="Pfam" id="PF03140">
    <property type="entry name" value="DUF247"/>
    <property type="match status" value="2"/>
</dbReference>
<keyword evidence="4" id="KW-1185">Reference proteome</keyword>
<evidence type="ECO:0000313" key="3">
    <source>
        <dbReference type="EMBL" id="KAF9666262.1"/>
    </source>
</evidence>
<evidence type="ECO:0000256" key="2">
    <source>
        <dbReference type="SAM" id="Phobius"/>
    </source>
</evidence>
<dbReference type="OrthoDB" id="591587at2759"/>
<keyword evidence="2" id="KW-1133">Transmembrane helix</keyword>
<comment type="caution">
    <text evidence="3">The sequence shown here is derived from an EMBL/GenBank/DDBJ whole genome shotgun (WGS) entry which is preliminary data.</text>
</comment>
<dbReference type="Proteomes" id="UP000657918">
    <property type="component" value="Chromosome 16"/>
</dbReference>
<dbReference type="AlphaFoldDB" id="A0A835MH41"/>
<evidence type="ECO:0000256" key="1">
    <source>
        <dbReference type="SAM" id="MobiDB-lite"/>
    </source>
</evidence>
<dbReference type="InterPro" id="IPR004158">
    <property type="entry name" value="DUF247_pln"/>
</dbReference>
<reference evidence="3 4" key="1">
    <citation type="submission" date="2020-10" db="EMBL/GenBank/DDBJ databases">
        <title>Plant Genome Project.</title>
        <authorList>
            <person name="Zhang R.-G."/>
        </authorList>
    </citation>
    <scope>NUCLEOTIDE SEQUENCE [LARGE SCALE GENOMIC DNA]</scope>
    <source>
        <strain evidence="3">FAFU-HL-1</strain>
        <tissue evidence="3">Leaf</tissue>
    </source>
</reference>
<accession>A0A835MH41</accession>
<evidence type="ECO:0000313" key="4">
    <source>
        <dbReference type="Proteomes" id="UP000657918"/>
    </source>
</evidence>
<gene>
    <name evidence="3" type="ORF">SADUNF_Sadunf16G0211300</name>
</gene>
<proteinExistence type="predicted"/>
<feature type="compositionally biased region" description="Polar residues" evidence="1">
    <location>
        <begin position="1"/>
        <end position="11"/>
    </location>
</feature>
<feature type="compositionally biased region" description="Basic and acidic residues" evidence="1">
    <location>
        <begin position="14"/>
        <end position="32"/>
    </location>
</feature>
<feature type="region of interest" description="Disordered" evidence="1">
    <location>
        <begin position="1"/>
        <end position="33"/>
    </location>
</feature>
<dbReference type="EMBL" id="JADGMS010000016">
    <property type="protein sequence ID" value="KAF9666262.1"/>
    <property type="molecule type" value="Genomic_DNA"/>
</dbReference>
<name>A0A835MH41_9ROSI</name>
<keyword evidence="2" id="KW-0472">Membrane</keyword>
<keyword evidence="2" id="KW-0812">Transmembrane</keyword>
<sequence>MVQQEVSNSPEIETMAKSEIDGGTRDPSHGEDDQVIIDIDSLTSSVESMMSQNLIMSDKCCIFRVPPILRRHSKRAYIPNAFSIGPWHRNHPLMQYTEKIKLKYLKGLLSRESNSVTLKELFESTRKIEKEARSYYAGPIDVGAEDFVRLLVIDGCFLIELFRKDQNICLREKDDPIFNMSCMLQYLHHDLILVENQIPWLVLEHLFNKTSAKQSTQAEEPKLAHLALKFFANIFSSNPPNTNTHFNGTKHLLDLLRNWLVMSSRNDEDEQTGWEPMPSATDLVDAGIKLKVSDTEQRSILDIKFNNGLLEIPSLLIQETTEVIIRNLISYEQCSPKCTDRITSYAILIDNLINTTKDMDILTRSGIINNWLNPEEATQFFNKLYHDAYLKKYYYHKLHREVNMYYRRRCPKWRALLKRNYFSNPWAIVSMFAAATLLILTIAASSQQPTRGDRIKAEGPIKDIQENCILSVRRCRIKAEEPIKDIQESNILSKTMAKSEIDGGTCDPSHGEDDQVIVDIDSLTSSVESMMSQDLIMSDKCCIFKVPPILRRHSERAYIPNAFSIGPWHRNHQLMQSTEKIKLKYLKHLLSRESESITLKELFESTREIEKEARSCYAGPIDVGAEDFVRLLVIDGCFLIELFRKESDASLRENDDPIFNMSCMLQYLHHDLILVENQIPWLVLVHLFNKTSAKQSTQAEETTLAHLALKFFANIFSLNAPTTDTPNDGTKHLLDLLRNWLVKSSGKDDDVDTGWEPIPSATDLVDAGIKLKVSDGEHGSILDIEFKNGSLEIPSLLIQETSEVILRNLISYEQCSPQCKDRITSYAVLLDNLINTTKDMDLLTGSGIITNWLNPEEATQFFNKLYHDAYLKKYYYHKLHREVNMYYRRRCPKWRALLKRNYFSNPWAIVSMIAAATLLILTIVQTIFTIIK</sequence>